<dbReference type="Gramene" id="OBART02G08970.1">
    <property type="protein sequence ID" value="OBART02G08970.1"/>
    <property type="gene ID" value="OBART02G08970"/>
</dbReference>
<dbReference type="HOGENOM" id="CLU_1761546_0_0_1"/>
<dbReference type="PaxDb" id="65489-OBART02G08970.1"/>
<dbReference type="AlphaFoldDB" id="A0A0D3F2J4"/>
<protein>
    <submittedName>
        <fullName evidence="1">Uncharacterized protein</fullName>
    </submittedName>
</protein>
<accession>A0A0D3F2J4</accession>
<organism evidence="1">
    <name type="scientific">Oryza barthii</name>
    <dbReference type="NCBI Taxonomy" id="65489"/>
    <lineage>
        <taxon>Eukaryota</taxon>
        <taxon>Viridiplantae</taxon>
        <taxon>Streptophyta</taxon>
        <taxon>Embryophyta</taxon>
        <taxon>Tracheophyta</taxon>
        <taxon>Spermatophyta</taxon>
        <taxon>Magnoliopsida</taxon>
        <taxon>Liliopsida</taxon>
        <taxon>Poales</taxon>
        <taxon>Poaceae</taxon>
        <taxon>BOP clade</taxon>
        <taxon>Oryzoideae</taxon>
        <taxon>Oryzeae</taxon>
        <taxon>Oryzinae</taxon>
        <taxon>Oryza</taxon>
    </lineage>
</organism>
<name>A0A0D3F2J4_9ORYZ</name>
<dbReference type="Proteomes" id="UP000026960">
    <property type="component" value="Chromosome 2"/>
</dbReference>
<dbReference type="EnsemblPlants" id="OBART02G08970.1">
    <property type="protein sequence ID" value="OBART02G08970.1"/>
    <property type="gene ID" value="OBART02G08970"/>
</dbReference>
<keyword evidence="2" id="KW-1185">Reference proteome</keyword>
<reference evidence="1" key="2">
    <citation type="submission" date="2015-03" db="UniProtKB">
        <authorList>
            <consortium name="EnsemblPlants"/>
        </authorList>
    </citation>
    <scope>IDENTIFICATION</scope>
</reference>
<evidence type="ECO:0000313" key="2">
    <source>
        <dbReference type="Proteomes" id="UP000026960"/>
    </source>
</evidence>
<sequence>MYAFVMLDEMVESAIHNLSARCHTMLQQRRKLIQFPSASGPWAFSKCLWLRTTLHYKVAKKMQGDNILWPSKIEIFSDCQFFLVFYSVLHCSGLPQIKMLSRFRRSSWVRTSEYNGCDDESTIVWWIGLGECLLPNPDMKRVKIILVI</sequence>
<evidence type="ECO:0000313" key="1">
    <source>
        <dbReference type="EnsemblPlants" id="OBART02G08970.1"/>
    </source>
</evidence>
<reference evidence="1" key="1">
    <citation type="journal article" date="2009" name="Rice">
        <title>De Novo Next Generation Sequencing of Plant Genomes.</title>
        <authorList>
            <person name="Rounsley S."/>
            <person name="Marri P.R."/>
            <person name="Yu Y."/>
            <person name="He R."/>
            <person name="Sisneros N."/>
            <person name="Goicoechea J.L."/>
            <person name="Lee S.J."/>
            <person name="Angelova A."/>
            <person name="Kudrna D."/>
            <person name="Luo M."/>
            <person name="Affourtit J."/>
            <person name="Desany B."/>
            <person name="Knight J."/>
            <person name="Niazi F."/>
            <person name="Egholm M."/>
            <person name="Wing R.A."/>
        </authorList>
    </citation>
    <scope>NUCLEOTIDE SEQUENCE [LARGE SCALE GENOMIC DNA]</scope>
    <source>
        <strain evidence="1">cv. IRGC 105608</strain>
    </source>
</reference>
<proteinExistence type="predicted"/>